<evidence type="ECO:0000313" key="3">
    <source>
        <dbReference type="Proteomes" id="UP001199631"/>
    </source>
</evidence>
<evidence type="ECO:0000313" key="2">
    <source>
        <dbReference type="EMBL" id="MCG3420085.1"/>
    </source>
</evidence>
<dbReference type="Proteomes" id="UP001199631">
    <property type="component" value="Unassembled WGS sequence"/>
</dbReference>
<proteinExistence type="predicted"/>
<feature type="transmembrane region" description="Helical" evidence="1">
    <location>
        <begin position="145"/>
        <end position="168"/>
    </location>
</feature>
<keyword evidence="1" id="KW-1133">Transmembrane helix</keyword>
<sequence>MEGWVEKLLSLCKQFANLFYLNLLWIIFTCLGLLILGIFPATIAMFSVVRKWLIGEKEIPIFKSFWQTYKTEFVKSNILGLFFSSIGLLIYFDFHFFQSQEGIVYFIWYACFIMLSLLFLTMLLYFFPVFVHYELKLFQYIKQTLLMAIFQPLNSVLMLIGSLVTFTLSYYLRLFPFLSIIILVYFIMWMGLRTFRKVEQYKVALAVSSDD</sequence>
<evidence type="ECO:0000256" key="1">
    <source>
        <dbReference type="SAM" id="Phobius"/>
    </source>
</evidence>
<feature type="transmembrane region" description="Helical" evidence="1">
    <location>
        <begin position="78"/>
        <end position="97"/>
    </location>
</feature>
<keyword evidence="3" id="KW-1185">Reference proteome</keyword>
<accession>A0AAW5B6M6</accession>
<dbReference type="RefSeq" id="WP_238020489.1">
    <property type="nucleotide sequence ID" value="NZ_JAIFZM010000010.1"/>
</dbReference>
<protein>
    <submittedName>
        <fullName evidence="2">YesL family protein</fullName>
    </submittedName>
</protein>
<feature type="transmembrane region" description="Helical" evidence="1">
    <location>
        <begin position="174"/>
        <end position="192"/>
    </location>
</feature>
<organism evidence="2 3">
    <name type="scientific">Oceanobacillus jordanicus</name>
    <dbReference type="NCBI Taxonomy" id="2867266"/>
    <lineage>
        <taxon>Bacteria</taxon>
        <taxon>Bacillati</taxon>
        <taxon>Bacillota</taxon>
        <taxon>Bacilli</taxon>
        <taxon>Bacillales</taxon>
        <taxon>Bacillaceae</taxon>
        <taxon>Oceanobacillus</taxon>
    </lineage>
</organism>
<gene>
    <name evidence="2" type="ORF">K3T81_13080</name>
</gene>
<keyword evidence="1" id="KW-0472">Membrane</keyword>
<dbReference type="EMBL" id="JAIFZM010000010">
    <property type="protein sequence ID" value="MCG3420085.1"/>
    <property type="molecule type" value="Genomic_DNA"/>
</dbReference>
<name>A0AAW5B6M6_9BACI</name>
<feature type="transmembrane region" description="Helical" evidence="1">
    <location>
        <begin position="23"/>
        <end position="49"/>
    </location>
</feature>
<keyword evidence="1" id="KW-0812">Transmembrane</keyword>
<dbReference type="AlphaFoldDB" id="A0AAW5B6M6"/>
<reference evidence="2 3" key="1">
    <citation type="journal article" date="2022" name="Evol. Bioinform. Online">
        <title>Draft Genome Sequence of Oceanobacillus jordanicus Strain GSFE11, a Halotolerant Plant Growth-Promoting Bacterial Endophyte Isolated From the Jordan Valley.</title>
        <authorList>
            <person name="Alhindi T."/>
            <person name="Albdaiwi R."/>
        </authorList>
    </citation>
    <scope>NUCLEOTIDE SEQUENCE [LARGE SCALE GENOMIC DNA]</scope>
    <source>
        <strain evidence="2 3">GSFE11</strain>
    </source>
</reference>
<feature type="transmembrane region" description="Helical" evidence="1">
    <location>
        <begin position="103"/>
        <end position="133"/>
    </location>
</feature>
<comment type="caution">
    <text evidence="2">The sequence shown here is derived from an EMBL/GenBank/DDBJ whole genome shotgun (WGS) entry which is preliminary data.</text>
</comment>
<dbReference type="InterPro" id="IPR006938">
    <property type="entry name" value="DUF624"/>
</dbReference>
<dbReference type="Pfam" id="PF04854">
    <property type="entry name" value="DUF624"/>
    <property type="match status" value="1"/>
</dbReference>